<proteinExistence type="predicted"/>
<dbReference type="Pfam" id="PF00379">
    <property type="entry name" value="Chitin_bind_4"/>
    <property type="match status" value="1"/>
</dbReference>
<keyword evidence="3" id="KW-1185">Reference proteome</keyword>
<evidence type="ECO:0008006" key="4">
    <source>
        <dbReference type="Google" id="ProtNLM"/>
    </source>
</evidence>
<dbReference type="EMBL" id="KQ982723">
    <property type="protein sequence ID" value="KYQ51628.1"/>
    <property type="molecule type" value="Genomic_DNA"/>
</dbReference>
<dbReference type="InterPro" id="IPR000618">
    <property type="entry name" value="Insect_cuticle"/>
</dbReference>
<keyword evidence="1" id="KW-0732">Signal</keyword>
<accession>A0A151WUX3</accession>
<dbReference type="AlphaFoldDB" id="A0A151WUX3"/>
<gene>
    <name evidence="2" type="ORF">ALC60_09276</name>
</gene>
<name>A0A151WUX3_9HYME</name>
<reference evidence="2" key="1">
    <citation type="submission" date="2015-09" db="EMBL/GenBank/DDBJ databases">
        <title>Trachymyrmex zeteki WGS genome.</title>
        <authorList>
            <person name="Nygaard S."/>
            <person name="Hu H."/>
            <person name="Boomsma J."/>
            <person name="Zhang G."/>
        </authorList>
    </citation>
    <scope>NUCLEOTIDE SEQUENCE [LARGE SCALE GENOMIC DNA]</scope>
    <source>
        <strain evidence="2">Tzet28-1</strain>
        <tissue evidence="2">Whole body</tissue>
    </source>
</reference>
<sequence length="85" mass="9647">MSLLALQKLIVCVVFVAVVVKSFPRMYEENAVGKHVEGEYHIHEPSGNIRSVKYHADPHGGFYAEIHNYCRNNHSGGTYGDHKHR</sequence>
<evidence type="ECO:0000313" key="2">
    <source>
        <dbReference type="EMBL" id="KYQ51628.1"/>
    </source>
</evidence>
<evidence type="ECO:0000256" key="1">
    <source>
        <dbReference type="SAM" id="SignalP"/>
    </source>
</evidence>
<feature type="signal peptide" evidence="1">
    <location>
        <begin position="1"/>
        <end position="22"/>
    </location>
</feature>
<organism evidence="2 3">
    <name type="scientific">Mycetomoellerius zeteki</name>
    <dbReference type="NCBI Taxonomy" id="64791"/>
    <lineage>
        <taxon>Eukaryota</taxon>
        <taxon>Metazoa</taxon>
        <taxon>Ecdysozoa</taxon>
        <taxon>Arthropoda</taxon>
        <taxon>Hexapoda</taxon>
        <taxon>Insecta</taxon>
        <taxon>Pterygota</taxon>
        <taxon>Neoptera</taxon>
        <taxon>Endopterygota</taxon>
        <taxon>Hymenoptera</taxon>
        <taxon>Apocrita</taxon>
        <taxon>Aculeata</taxon>
        <taxon>Formicoidea</taxon>
        <taxon>Formicidae</taxon>
        <taxon>Myrmicinae</taxon>
        <taxon>Mycetomoellerius</taxon>
    </lineage>
</organism>
<dbReference type="STRING" id="64791.A0A151WUX3"/>
<dbReference type="Proteomes" id="UP000075809">
    <property type="component" value="Unassembled WGS sequence"/>
</dbReference>
<feature type="chain" id="PRO_5007591421" description="Cuticle protein 19" evidence="1">
    <location>
        <begin position="23"/>
        <end position="85"/>
    </location>
</feature>
<evidence type="ECO:0000313" key="3">
    <source>
        <dbReference type="Proteomes" id="UP000075809"/>
    </source>
</evidence>
<protein>
    <recommendedName>
        <fullName evidence="4">Cuticle protein 19</fullName>
    </recommendedName>
</protein>